<dbReference type="RefSeq" id="WP_055098394.1">
    <property type="nucleotide sequence ID" value="NZ_JRLF01000015.1"/>
</dbReference>
<reference evidence="3 4" key="1">
    <citation type="submission" date="2014-09" db="EMBL/GenBank/DDBJ databases">
        <title>Genome sequence of Flavobacterium aquidurense RC62.</title>
        <authorList>
            <person name="Kim J.F."/>
            <person name="Kwak M.-J."/>
        </authorList>
    </citation>
    <scope>NUCLEOTIDE SEQUENCE [LARGE SCALE GENOMIC DNA]</scope>
    <source>
        <strain evidence="3 4">RC62</strain>
    </source>
</reference>
<name>A0A0Q1BB80_9FLAO</name>
<evidence type="ECO:0000313" key="3">
    <source>
        <dbReference type="EMBL" id="KQB37663.1"/>
    </source>
</evidence>
<feature type="signal peptide" evidence="1">
    <location>
        <begin position="1"/>
        <end position="19"/>
    </location>
</feature>
<protein>
    <recommendedName>
        <fullName evidence="2">Surface-adhesin protein E-like domain-containing protein</fullName>
    </recommendedName>
</protein>
<accession>A0A0Q1BB80</accession>
<keyword evidence="1" id="KW-0732">Signal</keyword>
<dbReference type="AlphaFoldDB" id="A0A0Q1BB80"/>
<dbReference type="STRING" id="362413.RC62_2829"/>
<comment type="caution">
    <text evidence="3">The sequence shown here is derived from an EMBL/GenBank/DDBJ whole genome shotgun (WGS) entry which is preliminary data.</text>
</comment>
<evidence type="ECO:0000259" key="2">
    <source>
        <dbReference type="Pfam" id="PF16747"/>
    </source>
</evidence>
<sequence length="133" mass="15287">MKKILFTIFLLVISSKSFSQNDDFQYVTSAKDGTEVYLYFEKDNYDTKEFWLKIVPPIKTGKNKKGKLIKTGGGSSVQFYKLDCSEKTYSTSDGVIYDRNGEIIEKIYNDSYNDKIIPGTVMSAVYRYVCETE</sequence>
<dbReference type="OrthoDB" id="1358011at2"/>
<feature type="chain" id="PRO_5006188544" description="Surface-adhesin protein E-like domain-containing protein" evidence="1">
    <location>
        <begin position="20"/>
        <end position="133"/>
    </location>
</feature>
<gene>
    <name evidence="3" type="ORF">RC62_2829</name>
</gene>
<dbReference type="InterPro" id="IPR031939">
    <property type="entry name" value="Adhesin_E-like"/>
</dbReference>
<organism evidence="3 4">
    <name type="scientific">Flavobacterium aquidurense</name>
    <dbReference type="NCBI Taxonomy" id="362413"/>
    <lineage>
        <taxon>Bacteria</taxon>
        <taxon>Pseudomonadati</taxon>
        <taxon>Bacteroidota</taxon>
        <taxon>Flavobacteriia</taxon>
        <taxon>Flavobacteriales</taxon>
        <taxon>Flavobacteriaceae</taxon>
        <taxon>Flavobacterium</taxon>
    </lineage>
</organism>
<evidence type="ECO:0000256" key="1">
    <source>
        <dbReference type="SAM" id="SignalP"/>
    </source>
</evidence>
<dbReference type="PATRIC" id="fig|362413.3.peg.2778"/>
<feature type="domain" description="Surface-adhesin protein E-like" evidence="2">
    <location>
        <begin position="57"/>
        <end position="131"/>
    </location>
</feature>
<evidence type="ECO:0000313" key="4">
    <source>
        <dbReference type="Proteomes" id="UP000050443"/>
    </source>
</evidence>
<dbReference type="Proteomes" id="UP000050443">
    <property type="component" value="Unassembled WGS sequence"/>
</dbReference>
<proteinExistence type="predicted"/>
<dbReference type="Pfam" id="PF16747">
    <property type="entry name" value="Adhesin_E"/>
    <property type="match status" value="1"/>
</dbReference>
<dbReference type="EMBL" id="JRLF01000015">
    <property type="protein sequence ID" value="KQB37663.1"/>
    <property type="molecule type" value="Genomic_DNA"/>
</dbReference>